<sequence>MKEVLRTVHLDGRLGDLFGKTHRLVINSPAEAIRALCNVIDGFQKEIEKHQAGFHVFVDDADISEKELINPTGRADIRIMPVITAAGGGLFQVLAGAALIGAAFFTGGASLAAWGATQMVLGGLGGALLFSGAAQMLAPAQKGLGSVDSVDNGASYHFNGPVNLTAQGNCVPLLYGEMWTGSVTVSAGIYNEDIEV</sequence>
<keyword evidence="1" id="KW-1133">Transmembrane helix</keyword>
<gene>
    <name evidence="2" type="ORF">PAEH1_02600</name>
</gene>
<evidence type="ECO:0000313" key="3">
    <source>
        <dbReference type="Proteomes" id="UP000189369"/>
    </source>
</evidence>
<organism evidence="2 3">
    <name type="scientific">Paenalcaligenes hominis</name>
    <dbReference type="NCBI Taxonomy" id="643674"/>
    <lineage>
        <taxon>Bacteria</taxon>
        <taxon>Pseudomonadati</taxon>
        <taxon>Pseudomonadota</taxon>
        <taxon>Betaproteobacteria</taxon>
        <taxon>Burkholderiales</taxon>
        <taxon>Alcaligenaceae</taxon>
        <taxon>Paenalcaligenes</taxon>
    </lineage>
</organism>
<dbReference type="KEGG" id="phn:PAEH1_02600"/>
<proteinExistence type="predicted"/>
<evidence type="ECO:0008006" key="4">
    <source>
        <dbReference type="Google" id="ProtNLM"/>
    </source>
</evidence>
<reference evidence="2 3" key="1">
    <citation type="submission" date="2017-01" db="EMBL/GenBank/DDBJ databases">
        <title>Complete Genome Sequence of Paenalcaligenes hominis, Isolated from a paraplegic Patient with neurogenic bladder.</title>
        <authorList>
            <person name="Mukhopadhyay R."/>
            <person name="Joaquin J."/>
            <person name="Hogue R."/>
            <person name="Kilaru A."/>
            <person name="Jospin G."/>
            <person name="Mars K."/>
            <person name="Eisen J.A."/>
            <person name="Chaturvedi V."/>
        </authorList>
    </citation>
    <scope>NUCLEOTIDE SEQUENCE [LARGE SCALE GENOMIC DNA]</scope>
    <source>
        <strain evidence="2 3">15S00501</strain>
    </source>
</reference>
<feature type="transmembrane region" description="Helical" evidence="1">
    <location>
        <begin position="82"/>
        <end position="105"/>
    </location>
</feature>
<keyword evidence="1" id="KW-0812">Transmembrane</keyword>
<dbReference type="AlphaFoldDB" id="A0A1U9JY75"/>
<evidence type="ECO:0000256" key="1">
    <source>
        <dbReference type="SAM" id="Phobius"/>
    </source>
</evidence>
<dbReference type="Proteomes" id="UP000189369">
    <property type="component" value="Chromosome"/>
</dbReference>
<accession>A0A1U9JY75</accession>
<protein>
    <recommendedName>
        <fullName evidence="4">Phage tail protein</fullName>
    </recommendedName>
</protein>
<dbReference type="OrthoDB" id="5617695at2"/>
<evidence type="ECO:0000313" key="2">
    <source>
        <dbReference type="EMBL" id="AQS50716.1"/>
    </source>
</evidence>
<keyword evidence="1" id="KW-0472">Membrane</keyword>
<dbReference type="EMBL" id="CP019697">
    <property type="protein sequence ID" value="AQS50716.1"/>
    <property type="molecule type" value="Genomic_DNA"/>
</dbReference>
<feature type="transmembrane region" description="Helical" evidence="1">
    <location>
        <begin position="111"/>
        <end position="134"/>
    </location>
</feature>
<dbReference type="STRING" id="643674.PAEH1_02600"/>
<name>A0A1U9JY75_9BURK</name>